<proteinExistence type="predicted"/>
<dbReference type="EMBL" id="PYVU01000115">
    <property type="protein sequence ID" value="PTB95073.1"/>
    <property type="molecule type" value="Genomic_DNA"/>
</dbReference>
<reference evidence="2 3" key="2">
    <citation type="submission" date="2018-03" db="EMBL/GenBank/DDBJ databases">
        <title>Cross-interface Injection: A General Nanoliter Liquid Handling Method Applied to Single Cells Genome Amplification Automated Nanoliter Liquid Handling Applied to Single Cell Multiple Displacement Amplification.</title>
        <authorList>
            <person name="Yun J."/>
            <person name="Xu P."/>
            <person name="Xu J."/>
            <person name="Dai X."/>
            <person name="Wang Y."/>
            <person name="Zheng X."/>
            <person name="Cao C."/>
            <person name="Yi Q."/>
            <person name="Zhu Y."/>
            <person name="Wang L."/>
            <person name="Dong Z."/>
            <person name="Huang Y."/>
            <person name="Huang L."/>
            <person name="Du W."/>
        </authorList>
    </citation>
    <scope>NUCLEOTIDE SEQUENCE [LARGE SCALE GENOMIC DNA]</scope>
    <source>
        <strain evidence="2 3">Z-D1-2</strain>
    </source>
</reference>
<dbReference type="Proteomes" id="UP000240608">
    <property type="component" value="Unassembled WGS sequence"/>
</dbReference>
<dbReference type="AlphaFoldDB" id="A0A2T4DMM7"/>
<evidence type="ECO:0000313" key="4">
    <source>
        <dbReference type="Proteomes" id="UP000636010"/>
    </source>
</evidence>
<reference evidence="1" key="4">
    <citation type="submission" date="2024-05" db="EMBL/GenBank/DDBJ databases">
        <authorList>
            <person name="Sun Q."/>
            <person name="Zhou Y."/>
        </authorList>
    </citation>
    <scope>NUCLEOTIDE SEQUENCE</scope>
    <source>
        <strain evidence="1">CGMCC 1.10832</strain>
    </source>
</reference>
<comment type="caution">
    <text evidence="2">The sequence shown here is derived from an EMBL/GenBank/DDBJ whole genome shotgun (WGS) entry which is preliminary data.</text>
</comment>
<dbReference type="EMBL" id="BMEC01000005">
    <property type="protein sequence ID" value="GGC32776.1"/>
    <property type="molecule type" value="Genomic_DNA"/>
</dbReference>
<evidence type="ECO:0000313" key="1">
    <source>
        <dbReference type="EMBL" id="GGC32776.1"/>
    </source>
</evidence>
<sequence length="110" mass="13113">MFTIIRFNYEVNKEIITELFCINKEKPMTMCYGKCYLKDQLQKTKEEKEKKSSQTVETFQALTSFSVFIPVERIFEEVTTNFSVYSNQYIFLNSTSVFHPPQTFRQYLSV</sequence>
<evidence type="ECO:0000313" key="2">
    <source>
        <dbReference type="EMBL" id="PTB95073.1"/>
    </source>
</evidence>
<dbReference type="Proteomes" id="UP000636010">
    <property type="component" value="Unassembled WGS sequence"/>
</dbReference>
<name>A0A2T4DMM7_9BACT</name>
<reference evidence="1" key="1">
    <citation type="journal article" date="2014" name="Int. J. Syst. Evol. Microbiol.">
        <title>Complete genome of a new Firmicutes species belonging to the dominant human colonic microbiota ('Ruminococcus bicirculans') reveals two chromosomes and a selective capacity to utilize plant glucans.</title>
        <authorList>
            <consortium name="NISC Comparative Sequencing Program"/>
            <person name="Wegmann U."/>
            <person name="Louis P."/>
            <person name="Goesmann A."/>
            <person name="Henrissat B."/>
            <person name="Duncan S.H."/>
            <person name="Flint H.J."/>
        </authorList>
    </citation>
    <scope>NUCLEOTIDE SEQUENCE</scope>
    <source>
        <strain evidence="1">CGMCC 1.10832</strain>
    </source>
</reference>
<gene>
    <name evidence="2" type="ORF">C9994_11610</name>
    <name evidence="1" type="ORF">GCM10011506_17810</name>
</gene>
<protein>
    <submittedName>
        <fullName evidence="2">Uncharacterized protein</fullName>
    </submittedName>
</protein>
<reference evidence="4" key="3">
    <citation type="journal article" date="2019" name="Int. J. Syst. Evol. Microbiol.">
        <title>The Global Catalogue of Microorganisms (GCM) 10K type strain sequencing project: providing services to taxonomists for standard genome sequencing and annotation.</title>
        <authorList>
            <consortium name="The Broad Institute Genomics Platform"/>
            <consortium name="The Broad Institute Genome Sequencing Center for Infectious Disease"/>
            <person name="Wu L."/>
            <person name="Ma J."/>
        </authorList>
    </citation>
    <scope>NUCLEOTIDE SEQUENCE [LARGE SCALE GENOMIC DNA]</scope>
    <source>
        <strain evidence="4">CGMCC 1.10832</strain>
    </source>
</reference>
<accession>A0A2T4DMM7</accession>
<evidence type="ECO:0000313" key="3">
    <source>
        <dbReference type="Proteomes" id="UP000240608"/>
    </source>
</evidence>
<organism evidence="2 3">
    <name type="scientific">Marivirga lumbricoides</name>
    <dbReference type="NCBI Taxonomy" id="1046115"/>
    <lineage>
        <taxon>Bacteria</taxon>
        <taxon>Pseudomonadati</taxon>
        <taxon>Bacteroidota</taxon>
        <taxon>Cytophagia</taxon>
        <taxon>Cytophagales</taxon>
        <taxon>Marivirgaceae</taxon>
        <taxon>Marivirga</taxon>
    </lineage>
</organism>
<keyword evidence="4" id="KW-1185">Reference proteome</keyword>